<dbReference type="Proteomes" id="UP000030170">
    <property type="component" value="Unassembled WGS sequence"/>
</dbReference>
<dbReference type="AlphaFoldDB" id="A0A098TGQ3"/>
<dbReference type="Pfam" id="PF00571">
    <property type="entry name" value="CBS"/>
    <property type="match status" value="1"/>
</dbReference>
<dbReference type="PANTHER" id="PTHR42745">
    <property type="match status" value="1"/>
</dbReference>
<keyword evidence="2" id="KW-0677">Repeat</keyword>
<evidence type="ECO:0000256" key="5">
    <source>
        <dbReference type="PIRSR" id="PIRSR004692-3"/>
    </source>
</evidence>
<dbReference type="Gene3D" id="3.40.50.10490">
    <property type="entry name" value="Glucose-6-phosphate isomerase like protein, domain 1"/>
    <property type="match status" value="1"/>
</dbReference>
<comment type="similarity">
    <text evidence="1 4">Belongs to the SIS family. GutQ/KpsF subfamily.</text>
</comment>
<dbReference type="PROSITE" id="PS51371">
    <property type="entry name" value="CBS"/>
    <property type="match status" value="1"/>
</dbReference>
<dbReference type="InterPro" id="IPR000644">
    <property type="entry name" value="CBS_dom"/>
</dbReference>
<dbReference type="SUPFAM" id="SSF53697">
    <property type="entry name" value="SIS domain"/>
    <property type="match status" value="1"/>
</dbReference>
<dbReference type="Pfam" id="PF01380">
    <property type="entry name" value="SIS"/>
    <property type="match status" value="1"/>
</dbReference>
<dbReference type="FunFam" id="3.40.50.10490:FF:000011">
    <property type="entry name" value="Arabinose 5-phosphate isomerase"/>
    <property type="match status" value="1"/>
</dbReference>
<dbReference type="InterPro" id="IPR046342">
    <property type="entry name" value="CBS_dom_sf"/>
</dbReference>
<dbReference type="EMBL" id="JJML01000052">
    <property type="protein sequence ID" value="KGF71780.1"/>
    <property type="molecule type" value="Genomic_DNA"/>
</dbReference>
<dbReference type="Gene3D" id="3.10.580.10">
    <property type="entry name" value="CBS-domain"/>
    <property type="match status" value="1"/>
</dbReference>
<accession>A0A098TGQ3</accession>
<sequence length="324" mass="34373">MTDKFILILQLEAQSIERSIKHINAAQVAKAANYLLNCPGKIIVTGVGKSGIVARKIAATFTSTGKTAIYLSPCDALHGDLGIVDCTDVVMMLSHSGETEELLAILPHLHRRGVPLIALTGRLQSTLARSSTVVLNAGVDREACPLNLAPTASTTVAMAIGDALAMVVMEQRGITPEDFAINHPSGFLGKRLTLTVDTLMLPTVQLTPLQPDSNWTAIIAAITQGGAGAACVLQNSKLVGLITDGDLRRSLMHHAPERLNQLTAGDLMTKNPITIPIGTLAQNAIEIMEKNHRKPVSVLPITSSDGSFVGLLRLHDLVRIGLTS</sequence>
<evidence type="ECO:0008006" key="11">
    <source>
        <dbReference type="Google" id="ProtNLM"/>
    </source>
</evidence>
<evidence type="ECO:0000256" key="2">
    <source>
        <dbReference type="ARBA" id="ARBA00022737"/>
    </source>
</evidence>
<feature type="domain" description="CBS" evidence="7">
    <location>
        <begin position="268"/>
        <end position="324"/>
    </location>
</feature>
<dbReference type="GO" id="GO:0005975">
    <property type="term" value="P:carbohydrate metabolic process"/>
    <property type="evidence" value="ECO:0007669"/>
    <property type="project" value="InterPro"/>
</dbReference>
<dbReference type="InterPro" id="IPR001347">
    <property type="entry name" value="SIS_dom"/>
</dbReference>
<evidence type="ECO:0000256" key="6">
    <source>
        <dbReference type="PROSITE-ProRule" id="PRU00703"/>
    </source>
</evidence>
<dbReference type="InterPro" id="IPR050986">
    <property type="entry name" value="GutQ/KpsF_isomerases"/>
</dbReference>
<proteinExistence type="inferred from homology"/>
<evidence type="ECO:0000259" key="7">
    <source>
        <dbReference type="PROSITE" id="PS51371"/>
    </source>
</evidence>
<feature type="site" description="Catalytically relevant" evidence="5">
    <location>
        <position position="49"/>
    </location>
</feature>
<feature type="site" description="Catalytically relevant" evidence="5">
    <location>
        <position position="142"/>
    </location>
</feature>
<dbReference type="STRING" id="1497020.DO97_15700"/>
<dbReference type="GO" id="GO:1901135">
    <property type="term" value="P:carbohydrate derivative metabolic process"/>
    <property type="evidence" value="ECO:0007669"/>
    <property type="project" value="InterPro"/>
</dbReference>
<evidence type="ECO:0000313" key="10">
    <source>
        <dbReference type="Proteomes" id="UP000030170"/>
    </source>
</evidence>
<evidence type="ECO:0000256" key="4">
    <source>
        <dbReference type="PIRNR" id="PIRNR004692"/>
    </source>
</evidence>
<dbReference type="NCBIfam" id="TIGR00393">
    <property type="entry name" value="kpsF"/>
    <property type="match status" value="1"/>
</dbReference>
<dbReference type="SMART" id="SM00116">
    <property type="entry name" value="CBS"/>
    <property type="match status" value="2"/>
</dbReference>
<name>A0A098TGQ3_9CYAN</name>
<dbReference type="PANTHER" id="PTHR42745:SF1">
    <property type="entry name" value="ARABINOSE 5-PHOSPHATE ISOMERASE KDSD"/>
    <property type="match status" value="1"/>
</dbReference>
<feature type="site" description="Catalytically relevant" evidence="5">
    <location>
        <position position="101"/>
    </location>
</feature>
<keyword evidence="3 6" id="KW-0129">CBS domain</keyword>
<feature type="site" description="Catalytically relevant" evidence="5">
    <location>
        <position position="183"/>
    </location>
</feature>
<dbReference type="GO" id="GO:0019146">
    <property type="term" value="F:arabinose-5-phosphate isomerase activity"/>
    <property type="evidence" value="ECO:0007669"/>
    <property type="project" value="UniProtKB-ARBA"/>
</dbReference>
<evidence type="ECO:0000256" key="3">
    <source>
        <dbReference type="ARBA" id="ARBA00023122"/>
    </source>
</evidence>
<dbReference type="PIRSF" id="PIRSF004692">
    <property type="entry name" value="KdsD_KpsF"/>
    <property type="match status" value="1"/>
</dbReference>
<evidence type="ECO:0000259" key="8">
    <source>
        <dbReference type="PROSITE" id="PS51464"/>
    </source>
</evidence>
<dbReference type="InterPro" id="IPR035474">
    <property type="entry name" value="SIS_Kpsf"/>
</dbReference>
<dbReference type="CDD" id="cd05014">
    <property type="entry name" value="SIS_Kpsf"/>
    <property type="match status" value="1"/>
</dbReference>
<dbReference type="InterPro" id="IPR046348">
    <property type="entry name" value="SIS_dom_sf"/>
</dbReference>
<dbReference type="GO" id="GO:0097367">
    <property type="term" value="F:carbohydrate derivative binding"/>
    <property type="evidence" value="ECO:0007669"/>
    <property type="project" value="InterPro"/>
</dbReference>
<dbReference type="CDD" id="cd04604">
    <property type="entry name" value="CBS_pair_SIS_assoc"/>
    <property type="match status" value="1"/>
</dbReference>
<organism evidence="9 10">
    <name type="scientific">Neosynechococcus sphagnicola sy1</name>
    <dbReference type="NCBI Taxonomy" id="1497020"/>
    <lineage>
        <taxon>Bacteria</taxon>
        <taxon>Bacillati</taxon>
        <taxon>Cyanobacteriota</taxon>
        <taxon>Cyanophyceae</taxon>
        <taxon>Neosynechococcales</taxon>
        <taxon>Neosynechococcaceae</taxon>
        <taxon>Neosynechococcus</taxon>
    </lineage>
</organism>
<evidence type="ECO:0000313" key="9">
    <source>
        <dbReference type="EMBL" id="KGF71780.1"/>
    </source>
</evidence>
<dbReference type="InterPro" id="IPR004800">
    <property type="entry name" value="KdsD/KpsF-type"/>
</dbReference>
<feature type="domain" description="SIS" evidence="8">
    <location>
        <begin position="31"/>
        <end position="174"/>
    </location>
</feature>
<comment type="caution">
    <text evidence="9">The sequence shown here is derived from an EMBL/GenBank/DDBJ whole genome shotgun (WGS) entry which is preliminary data.</text>
</comment>
<protein>
    <recommendedName>
        <fullName evidence="11">D-arabinose 5-phosphate isomerase</fullName>
    </recommendedName>
</protein>
<gene>
    <name evidence="9" type="ORF">DO97_15700</name>
</gene>
<reference evidence="9 10" key="1">
    <citation type="journal article" date="2014" name="Mol. Ecol.">
        <title>Evolution of Synechococcus.</title>
        <authorList>
            <person name="Dvorak P."/>
            <person name="Casamatta D."/>
            <person name="Hasler P."/>
            <person name="Poulickova A."/>
            <person name="Ondrej V."/>
            <person name="Sanges R."/>
        </authorList>
    </citation>
    <scope>NUCLEOTIDE SEQUENCE [LARGE SCALE GENOMIC DNA]</scope>
    <source>
        <strain evidence="9 10">CAUP A 1101</strain>
    </source>
</reference>
<dbReference type="PROSITE" id="PS51464">
    <property type="entry name" value="SIS"/>
    <property type="match status" value="1"/>
</dbReference>
<keyword evidence="10" id="KW-1185">Reference proteome</keyword>
<evidence type="ECO:0000256" key="1">
    <source>
        <dbReference type="ARBA" id="ARBA00008165"/>
    </source>
</evidence>